<dbReference type="PANTHER" id="PTHR31157:SF1">
    <property type="entry name" value="SCP DOMAIN-CONTAINING PROTEIN"/>
    <property type="match status" value="1"/>
</dbReference>
<dbReference type="OrthoDB" id="9811255at2"/>
<feature type="domain" description="SCP" evidence="2">
    <location>
        <begin position="59"/>
        <end position="165"/>
    </location>
</feature>
<accession>A0A1C2EBB0</accession>
<dbReference type="EMBL" id="MDEO01000022">
    <property type="protein sequence ID" value="OCX24210.1"/>
    <property type="molecule type" value="Genomic_DNA"/>
</dbReference>
<protein>
    <submittedName>
        <fullName evidence="3">Serine protease</fullName>
    </submittedName>
</protein>
<sequence>MTLSDSTARSPTPLLSMDRRALLRFGGFGALALLAGCGTMRPTGESGGSSAAASGIVSGIRSGAGLTALSPDAQLEQAALQQARYMASAGRMEHTTGWGKDFAARVSDNGIKGAAAENIAQGRMDLTRLFDMWMNSPPHRRNMLDPRFTRFGLAYVGDASRPGWRYWALVLGK</sequence>
<dbReference type="InterPro" id="IPR035940">
    <property type="entry name" value="CAP_sf"/>
</dbReference>
<dbReference type="STRING" id="1566387.QV13_02185"/>
<proteinExistence type="predicted"/>
<name>A0A1C2EBB0_9HYPH</name>
<feature type="transmembrane region" description="Helical" evidence="1">
    <location>
        <begin position="21"/>
        <end position="41"/>
    </location>
</feature>
<keyword evidence="4" id="KW-1185">Reference proteome</keyword>
<dbReference type="SUPFAM" id="SSF55797">
    <property type="entry name" value="PR-1-like"/>
    <property type="match status" value="1"/>
</dbReference>
<dbReference type="InterPro" id="IPR006311">
    <property type="entry name" value="TAT_signal"/>
</dbReference>
<evidence type="ECO:0000313" key="3">
    <source>
        <dbReference type="EMBL" id="OCX24210.1"/>
    </source>
</evidence>
<organism evidence="3 4">
    <name type="scientific">Mesorhizobium hungaricum</name>
    <dbReference type="NCBI Taxonomy" id="1566387"/>
    <lineage>
        <taxon>Bacteria</taxon>
        <taxon>Pseudomonadati</taxon>
        <taxon>Pseudomonadota</taxon>
        <taxon>Alphaproteobacteria</taxon>
        <taxon>Hyphomicrobiales</taxon>
        <taxon>Phyllobacteriaceae</taxon>
        <taxon>Mesorhizobium</taxon>
    </lineage>
</organism>
<dbReference type="Pfam" id="PF00188">
    <property type="entry name" value="CAP"/>
    <property type="match status" value="1"/>
</dbReference>
<keyword evidence="3" id="KW-0378">Hydrolase</keyword>
<keyword evidence="3" id="KW-0645">Protease</keyword>
<keyword evidence="1" id="KW-0472">Membrane</keyword>
<dbReference type="PROSITE" id="PS51318">
    <property type="entry name" value="TAT"/>
    <property type="match status" value="1"/>
</dbReference>
<dbReference type="Gene3D" id="3.40.33.10">
    <property type="entry name" value="CAP"/>
    <property type="match status" value="1"/>
</dbReference>
<dbReference type="GO" id="GO:0008233">
    <property type="term" value="F:peptidase activity"/>
    <property type="evidence" value="ECO:0007669"/>
    <property type="project" value="UniProtKB-KW"/>
</dbReference>
<dbReference type="InterPro" id="IPR014044">
    <property type="entry name" value="CAP_dom"/>
</dbReference>
<gene>
    <name evidence="3" type="ORF">QV13_02185</name>
</gene>
<comment type="caution">
    <text evidence="3">The sequence shown here is derived from an EMBL/GenBank/DDBJ whole genome shotgun (WGS) entry which is preliminary data.</text>
</comment>
<keyword evidence="1" id="KW-1133">Transmembrane helix</keyword>
<evidence type="ECO:0000259" key="2">
    <source>
        <dbReference type="Pfam" id="PF00188"/>
    </source>
</evidence>
<dbReference type="GO" id="GO:0006508">
    <property type="term" value="P:proteolysis"/>
    <property type="evidence" value="ECO:0007669"/>
    <property type="project" value="UniProtKB-KW"/>
</dbReference>
<dbReference type="CDD" id="cd05379">
    <property type="entry name" value="CAP_bacterial"/>
    <property type="match status" value="1"/>
</dbReference>
<dbReference type="AlphaFoldDB" id="A0A1C2EBB0"/>
<evidence type="ECO:0000313" key="4">
    <source>
        <dbReference type="Proteomes" id="UP000094412"/>
    </source>
</evidence>
<keyword evidence="1" id="KW-0812">Transmembrane</keyword>
<dbReference type="PANTHER" id="PTHR31157">
    <property type="entry name" value="SCP DOMAIN-CONTAINING PROTEIN"/>
    <property type="match status" value="1"/>
</dbReference>
<dbReference type="Proteomes" id="UP000094412">
    <property type="component" value="Unassembled WGS sequence"/>
</dbReference>
<reference evidence="3 4" key="1">
    <citation type="submission" date="2016-08" db="EMBL/GenBank/DDBJ databases">
        <title>Whole genome sequence of Mesorhizobium sp. strain UASWS1009 isolated from industrial sewage.</title>
        <authorList>
            <person name="Crovadore J."/>
            <person name="Calmin G."/>
            <person name="Chablais R."/>
            <person name="Cochard B."/>
            <person name="Lefort F."/>
        </authorList>
    </citation>
    <scope>NUCLEOTIDE SEQUENCE [LARGE SCALE GENOMIC DNA]</scope>
    <source>
        <strain evidence="3 4">UASWS1009</strain>
    </source>
</reference>
<dbReference type="RefSeq" id="WP_024927180.1">
    <property type="nucleotide sequence ID" value="NZ_MDEO01000022.1"/>
</dbReference>
<evidence type="ECO:0000256" key="1">
    <source>
        <dbReference type="SAM" id="Phobius"/>
    </source>
</evidence>